<evidence type="ECO:0000313" key="1">
    <source>
        <dbReference type="EMBL" id="CAG8790023.1"/>
    </source>
</evidence>
<gene>
    <name evidence="1" type="ORF">SPELUC_LOCUS17149</name>
</gene>
<name>A0ACA9REY5_9GLOM</name>
<accession>A0ACA9REY5</accession>
<reference evidence="1" key="1">
    <citation type="submission" date="2021-06" db="EMBL/GenBank/DDBJ databases">
        <authorList>
            <person name="Kallberg Y."/>
            <person name="Tangrot J."/>
            <person name="Rosling A."/>
        </authorList>
    </citation>
    <scope>NUCLEOTIDE SEQUENCE</scope>
    <source>
        <strain evidence="1">28 12/20/2015</strain>
    </source>
</reference>
<evidence type="ECO:0000313" key="2">
    <source>
        <dbReference type="Proteomes" id="UP000789366"/>
    </source>
</evidence>
<dbReference type="Proteomes" id="UP000789366">
    <property type="component" value="Unassembled WGS sequence"/>
</dbReference>
<organism evidence="1 2">
    <name type="scientific">Cetraspora pellucida</name>
    <dbReference type="NCBI Taxonomy" id="1433469"/>
    <lineage>
        <taxon>Eukaryota</taxon>
        <taxon>Fungi</taxon>
        <taxon>Fungi incertae sedis</taxon>
        <taxon>Mucoromycota</taxon>
        <taxon>Glomeromycotina</taxon>
        <taxon>Glomeromycetes</taxon>
        <taxon>Diversisporales</taxon>
        <taxon>Gigasporaceae</taxon>
        <taxon>Cetraspora</taxon>
    </lineage>
</organism>
<comment type="caution">
    <text evidence="1">The sequence shown here is derived from an EMBL/GenBank/DDBJ whole genome shotgun (WGS) entry which is preliminary data.</text>
</comment>
<keyword evidence="2" id="KW-1185">Reference proteome</keyword>
<dbReference type="EMBL" id="CAJVPW010068127">
    <property type="protein sequence ID" value="CAG8790023.1"/>
    <property type="molecule type" value="Genomic_DNA"/>
</dbReference>
<feature type="non-terminal residue" evidence="1">
    <location>
        <position position="88"/>
    </location>
</feature>
<feature type="non-terminal residue" evidence="1">
    <location>
        <position position="1"/>
    </location>
</feature>
<proteinExistence type="predicted"/>
<sequence length="88" mass="9650">VTDNKGPMLAAIFAASELQQEKGLKTNVSFVIEGEEENGSEGFHNIIDNSKELIGEADVIFVSNSYWLDDETPCLTYGLRGVIRATIE</sequence>
<protein>
    <submittedName>
        <fullName evidence="1">5881_t:CDS:1</fullName>
    </submittedName>
</protein>